<dbReference type="GO" id="GO:0016020">
    <property type="term" value="C:membrane"/>
    <property type="evidence" value="ECO:0007669"/>
    <property type="project" value="UniProtKB-SubCell"/>
</dbReference>
<dbReference type="STRING" id="503106.A0A218YY95"/>
<dbReference type="Gene3D" id="6.10.110.10">
    <property type="match status" value="1"/>
</dbReference>
<feature type="transmembrane region" description="Helical" evidence="7">
    <location>
        <begin position="227"/>
        <end position="250"/>
    </location>
</feature>
<evidence type="ECO:0000256" key="6">
    <source>
        <dbReference type="SAM" id="MobiDB-lite"/>
    </source>
</evidence>
<evidence type="ECO:0000256" key="3">
    <source>
        <dbReference type="ARBA" id="ARBA00022692"/>
    </source>
</evidence>
<evidence type="ECO:0000256" key="2">
    <source>
        <dbReference type="ARBA" id="ARBA00007262"/>
    </source>
</evidence>
<evidence type="ECO:0000313" key="8">
    <source>
        <dbReference type="EMBL" id="OWO99994.1"/>
    </source>
</evidence>
<dbReference type="InterPro" id="IPR038213">
    <property type="entry name" value="IFI6/IFI27-like_sf"/>
</dbReference>
<feature type="compositionally biased region" description="Basic and acidic residues" evidence="6">
    <location>
        <begin position="9"/>
        <end position="30"/>
    </location>
</feature>
<dbReference type="Proteomes" id="UP000242519">
    <property type="component" value="Unassembled WGS sequence"/>
</dbReference>
<reference evidence="8 9" key="1">
    <citation type="submission" date="2017-04" db="EMBL/GenBank/DDBJ databases">
        <title>Draft genome sequence of Marssonina coronaria NL1: causal agent of apple blotch.</title>
        <authorList>
            <person name="Cheng Q."/>
        </authorList>
    </citation>
    <scope>NUCLEOTIDE SEQUENCE [LARGE SCALE GENOMIC DNA]</scope>
    <source>
        <strain evidence="8 9">NL1</strain>
    </source>
</reference>
<keyword evidence="5 7" id="KW-0472">Membrane</keyword>
<name>A0A218YY95_9HELO</name>
<accession>A0A218YY95</accession>
<evidence type="ECO:0000313" key="9">
    <source>
        <dbReference type="Proteomes" id="UP000242519"/>
    </source>
</evidence>
<protein>
    <submittedName>
        <fullName evidence="8">Uncharacterized protein</fullName>
    </submittedName>
</protein>
<evidence type="ECO:0000256" key="4">
    <source>
        <dbReference type="ARBA" id="ARBA00022989"/>
    </source>
</evidence>
<dbReference type="Pfam" id="PF06140">
    <property type="entry name" value="Ifi-6-16"/>
    <property type="match status" value="1"/>
</dbReference>
<evidence type="ECO:0000256" key="1">
    <source>
        <dbReference type="ARBA" id="ARBA00004141"/>
    </source>
</evidence>
<dbReference type="EMBL" id="MZNU01000339">
    <property type="protein sequence ID" value="OWO99994.1"/>
    <property type="molecule type" value="Genomic_DNA"/>
</dbReference>
<comment type="caution">
    <text evidence="8">The sequence shown here is derived from an EMBL/GenBank/DDBJ whole genome shotgun (WGS) entry which is preliminary data.</text>
</comment>
<keyword evidence="3 7" id="KW-0812">Transmembrane</keyword>
<proteinExistence type="inferred from homology"/>
<gene>
    <name evidence="8" type="ORF">B2J93_1583</name>
</gene>
<feature type="transmembrane region" description="Helical" evidence="7">
    <location>
        <begin position="294"/>
        <end position="314"/>
    </location>
</feature>
<keyword evidence="4 7" id="KW-1133">Transmembrane helix</keyword>
<comment type="subcellular location">
    <subcellularLocation>
        <location evidence="1">Membrane</location>
        <topology evidence="1">Multi-pass membrane protein</topology>
    </subcellularLocation>
</comment>
<sequence>MGQSLSTTGKRDRAMKEARDTTDTSGEEKPGLAIETLGQNFATVFQEKLGCVSDKARKAPNTFGQKVRAALASTSELIMNNPRAIAAIAASLFDAVGASLANTAATGIVIGKEKLVPAMGKGGEALANFGKEKLLPAMGSVASVANEFGKEKLMPALAEAGQSIKSFAQTRLGPAVAGAALAISPAMGEFGKKLGPAMEQAGNYGKHILLAMADTVNWCKNNPGQTAVYAASAMTVLAPGIVSVPMLWAFGFAGTGITAGSAAAAFQSISGGIAAKSVFAFLQSAAMGGYGTFVVNGVVSALSAASLGIGRYIAHRNATSDGI</sequence>
<comment type="similarity">
    <text evidence="2">Belongs to the IFI6/IFI27 family.</text>
</comment>
<feature type="region of interest" description="Disordered" evidence="6">
    <location>
        <begin position="1"/>
        <end position="30"/>
    </location>
</feature>
<dbReference type="OrthoDB" id="440424at2759"/>
<dbReference type="InParanoid" id="A0A218YY95"/>
<dbReference type="AlphaFoldDB" id="A0A218YY95"/>
<evidence type="ECO:0000256" key="7">
    <source>
        <dbReference type="SAM" id="Phobius"/>
    </source>
</evidence>
<keyword evidence="9" id="KW-1185">Reference proteome</keyword>
<evidence type="ECO:0000256" key="5">
    <source>
        <dbReference type="ARBA" id="ARBA00023136"/>
    </source>
</evidence>
<dbReference type="InterPro" id="IPR009311">
    <property type="entry name" value="IFI6/IFI27-like"/>
</dbReference>
<organism evidence="8 9">
    <name type="scientific">Diplocarpon coronariae</name>
    <dbReference type="NCBI Taxonomy" id="2795749"/>
    <lineage>
        <taxon>Eukaryota</taxon>
        <taxon>Fungi</taxon>
        <taxon>Dikarya</taxon>
        <taxon>Ascomycota</taxon>
        <taxon>Pezizomycotina</taxon>
        <taxon>Leotiomycetes</taxon>
        <taxon>Helotiales</taxon>
        <taxon>Drepanopezizaceae</taxon>
        <taxon>Diplocarpon</taxon>
    </lineage>
</organism>